<evidence type="ECO:0000256" key="8">
    <source>
        <dbReference type="ARBA" id="ARBA00023065"/>
    </source>
</evidence>
<dbReference type="InterPro" id="IPR037066">
    <property type="entry name" value="Plug_dom_sf"/>
</dbReference>
<comment type="subcellular location">
    <subcellularLocation>
        <location evidence="1">Cell outer membrane</location>
        <topology evidence="1">Multi-pass membrane protein</topology>
    </subcellularLocation>
</comment>
<keyword evidence="5" id="KW-0812">Transmembrane</keyword>
<dbReference type="AlphaFoldDB" id="A0A6B2LZC3"/>
<reference evidence="13 14" key="1">
    <citation type="submission" date="2020-02" db="EMBL/GenBank/DDBJ databases">
        <title>Albibacoteraceae fam. nov., the first described family within the subdivision 4 Verrucomicrobia.</title>
        <authorList>
            <person name="Xi F."/>
        </authorList>
    </citation>
    <scope>NUCLEOTIDE SEQUENCE [LARGE SCALE GENOMIC DNA]</scope>
    <source>
        <strain evidence="13 14">CK1056</strain>
    </source>
</reference>
<evidence type="ECO:0000256" key="11">
    <source>
        <dbReference type="SAM" id="MobiDB-lite"/>
    </source>
</evidence>
<evidence type="ECO:0000256" key="7">
    <source>
        <dbReference type="ARBA" id="ARBA00023004"/>
    </source>
</evidence>
<protein>
    <recommendedName>
        <fullName evidence="15">TonB-dependent receptor plug domain-containing protein</fullName>
    </recommendedName>
</protein>
<keyword evidence="8" id="KW-0406">Ion transport</keyword>
<evidence type="ECO:0000256" key="2">
    <source>
        <dbReference type="ARBA" id="ARBA00022448"/>
    </source>
</evidence>
<keyword evidence="4" id="KW-0410">Iron transport</keyword>
<dbReference type="SUPFAM" id="SSF56935">
    <property type="entry name" value="Porins"/>
    <property type="match status" value="1"/>
</dbReference>
<keyword evidence="7" id="KW-0408">Iron</keyword>
<name>A0A6B2LZC3_9BACT</name>
<evidence type="ECO:0000256" key="1">
    <source>
        <dbReference type="ARBA" id="ARBA00004571"/>
    </source>
</evidence>
<dbReference type="InterPro" id="IPR039426">
    <property type="entry name" value="TonB-dep_rcpt-like"/>
</dbReference>
<evidence type="ECO:0000256" key="12">
    <source>
        <dbReference type="SAM" id="SignalP"/>
    </source>
</evidence>
<dbReference type="EMBL" id="JAAGNX010000002">
    <property type="protein sequence ID" value="NDV62071.1"/>
    <property type="molecule type" value="Genomic_DNA"/>
</dbReference>
<keyword evidence="9" id="KW-0472">Membrane</keyword>
<evidence type="ECO:0000313" key="14">
    <source>
        <dbReference type="Proteomes" id="UP000478417"/>
    </source>
</evidence>
<keyword evidence="10" id="KW-0998">Cell outer membrane</keyword>
<keyword evidence="3" id="KW-1134">Transmembrane beta strand</keyword>
<keyword evidence="2" id="KW-0813">Transport</keyword>
<dbReference type="InterPro" id="IPR036942">
    <property type="entry name" value="Beta-barrel_TonB_sf"/>
</dbReference>
<keyword evidence="14" id="KW-1185">Reference proteome</keyword>
<feature type="chain" id="PRO_5025578826" description="TonB-dependent receptor plug domain-containing protein" evidence="12">
    <location>
        <begin position="25"/>
        <end position="1173"/>
    </location>
</feature>
<dbReference type="Gene3D" id="2.170.130.10">
    <property type="entry name" value="TonB-dependent receptor, plug domain"/>
    <property type="match status" value="1"/>
</dbReference>
<gene>
    <name evidence="13" type="ORF">G0Q06_06400</name>
</gene>
<dbReference type="RefSeq" id="WP_163963648.1">
    <property type="nucleotide sequence ID" value="NZ_JAAGNX010000002.1"/>
</dbReference>
<organism evidence="13 14">
    <name type="scientific">Oceanipulchritudo coccoides</name>
    <dbReference type="NCBI Taxonomy" id="2706888"/>
    <lineage>
        <taxon>Bacteria</taxon>
        <taxon>Pseudomonadati</taxon>
        <taxon>Verrucomicrobiota</taxon>
        <taxon>Opitutia</taxon>
        <taxon>Puniceicoccales</taxon>
        <taxon>Oceanipulchritudinaceae</taxon>
        <taxon>Oceanipulchritudo</taxon>
    </lineage>
</organism>
<accession>A0A6B2LZC3</accession>
<evidence type="ECO:0000256" key="4">
    <source>
        <dbReference type="ARBA" id="ARBA00022496"/>
    </source>
</evidence>
<evidence type="ECO:0000256" key="5">
    <source>
        <dbReference type="ARBA" id="ARBA00022692"/>
    </source>
</evidence>
<dbReference type="Gene3D" id="2.40.170.20">
    <property type="entry name" value="TonB-dependent receptor, beta-barrel domain"/>
    <property type="match status" value="1"/>
</dbReference>
<feature type="compositionally biased region" description="Low complexity" evidence="11">
    <location>
        <begin position="111"/>
        <end position="123"/>
    </location>
</feature>
<sequence>MKHNRFLTLILLVSPLLMSVPIQAQQDSDDTDEEKEVFELSPFEVTTDGDIGYYASQTLSGGRIKSDISDLGTSVQVVTEELMQDLGATGADDVLLYTANTDVGGPSGNISTPSSDTSGTPDDSALRTNPAGNNRIRAIGSADLTRNFFRTDIPFDRYNSGRLDILRGANSFLFGLGSPSGILNYSLDRAEFRNSGSMSFWFTNEDLEENLSKRFDININRELVDDTLAVRVAVVKDEQEYIQELAHRDTRRFYGALTYKPFSERNIFFRVNGETGDLRSTPPSALGPLETLTPWLNDTAEAGSGGPANRFVADSFTNIVENNLPYQGMEEFNSGGNIVAARKWALVYDGTEDANGLPTRSIQNGVDNTMWVPGDTLFDPDNNFPASTDGGLYFFAYPNLHEIGGDFNGYRPQGLTDYSIFDFQKQLITGGFDRVNYDYDTYNFTLEATTKDLNFGIELAYNYESVDNVNTLPIRNPTLYMDLNRTHVTGPNSLFGDSNPNFGRIFITGSNAARNSTYTERETWRTTAFGKFDFSEKFDRGSLLAWLGRHTATLLLDTDTQNQRITQERMFAFGNDAAWHLQQDNSTQFQRQVNYTIYVSDAYPDAFTNPNFKATDFQISPRSDINLNLPENFSVPLSYYDLGPVGWKDPFTLVPGTDTSIGSSQVAEFNPAFGKADGSLSEEKVESVALNTQSYFLREHLVVNLGWRRDKWESKRANAPVSDDPLLEGQRDFSREVFNLDDIEANKVSDDNFSYNLVLKVPTSWLPHGYGFQIHYGEGSNFIPSTQSFGIDGTPIPSSSGTNKDYGFTVFAMDNKLIARFNWYETNIENEAYDGVSFPYAWTSTAHLTRQFNNMRRELWLWDKDNDGQLDRDDANGNGIRDGLEATGNNYLSLSELRQVYEVYASLMSPYLIETNDVQFNEATGAVSQGNGAYFTLADTADVEAKGMEVEIVYNPSRQFRVGMTLVRQEATRSNLAPRFSELFNALVDIHEAVPAIKGSSLGANKLSVPLVENVGATNKLWGQLTNSQYAGQAYYLNTALAGADNPEVRKWRASLYGNYSFTEGRLKGANIGAAYRYVDDAAIGYGLKTVGDDLTIPDVDTVYYDNDRHSFDIWAGYSFRIARGVNWRIQLNIRNLFADSDPLPIQTQPDGSVARVRYAPPRTFLLQNTITF</sequence>
<dbReference type="PANTHER" id="PTHR32552:SF68">
    <property type="entry name" value="FERRICHROME OUTER MEMBRANE TRANSPORTER_PHAGE RECEPTOR"/>
    <property type="match status" value="1"/>
</dbReference>
<evidence type="ECO:0000256" key="10">
    <source>
        <dbReference type="ARBA" id="ARBA00023237"/>
    </source>
</evidence>
<comment type="caution">
    <text evidence="13">The sequence shown here is derived from an EMBL/GenBank/DDBJ whole genome shotgun (WGS) entry which is preliminary data.</text>
</comment>
<evidence type="ECO:0008006" key="15">
    <source>
        <dbReference type="Google" id="ProtNLM"/>
    </source>
</evidence>
<evidence type="ECO:0000256" key="6">
    <source>
        <dbReference type="ARBA" id="ARBA00022729"/>
    </source>
</evidence>
<keyword evidence="6 12" id="KW-0732">Signal</keyword>
<evidence type="ECO:0000256" key="9">
    <source>
        <dbReference type="ARBA" id="ARBA00023136"/>
    </source>
</evidence>
<feature type="signal peptide" evidence="12">
    <location>
        <begin position="1"/>
        <end position="24"/>
    </location>
</feature>
<dbReference type="GO" id="GO:0009279">
    <property type="term" value="C:cell outer membrane"/>
    <property type="evidence" value="ECO:0007669"/>
    <property type="project" value="UniProtKB-SubCell"/>
</dbReference>
<dbReference type="Proteomes" id="UP000478417">
    <property type="component" value="Unassembled WGS sequence"/>
</dbReference>
<evidence type="ECO:0000313" key="13">
    <source>
        <dbReference type="EMBL" id="NDV62071.1"/>
    </source>
</evidence>
<feature type="region of interest" description="Disordered" evidence="11">
    <location>
        <begin position="105"/>
        <end position="132"/>
    </location>
</feature>
<proteinExistence type="predicted"/>
<dbReference type="PANTHER" id="PTHR32552">
    <property type="entry name" value="FERRICHROME IRON RECEPTOR-RELATED"/>
    <property type="match status" value="1"/>
</dbReference>
<dbReference type="GO" id="GO:0015344">
    <property type="term" value="F:siderophore uptake transmembrane transporter activity"/>
    <property type="evidence" value="ECO:0007669"/>
    <property type="project" value="TreeGrafter"/>
</dbReference>
<evidence type="ECO:0000256" key="3">
    <source>
        <dbReference type="ARBA" id="ARBA00022452"/>
    </source>
</evidence>